<dbReference type="AlphaFoldDB" id="A0A2G5SEY3"/>
<keyword evidence="3" id="KW-1185">Reference proteome</keyword>
<dbReference type="PANTHER" id="PTHR23015:SF25">
    <property type="entry name" value="DUF38 DOMAIN-CONTAINING PROTEIN-RELATED"/>
    <property type="match status" value="1"/>
</dbReference>
<evidence type="ECO:0000259" key="1">
    <source>
        <dbReference type="Pfam" id="PF01827"/>
    </source>
</evidence>
<accession>A0A2G5SEY3</accession>
<dbReference type="InterPro" id="IPR040161">
    <property type="entry name" value="FB224"/>
</dbReference>
<reference evidence="3" key="1">
    <citation type="submission" date="2017-10" db="EMBL/GenBank/DDBJ databases">
        <title>Rapid genome shrinkage in a self-fertile nematode reveals novel sperm competition proteins.</title>
        <authorList>
            <person name="Yin D."/>
            <person name="Schwarz E.M."/>
            <person name="Thomas C.G."/>
            <person name="Felde R.L."/>
            <person name="Korf I.F."/>
            <person name="Cutter A.D."/>
            <person name="Schartner C.M."/>
            <person name="Ralston E.J."/>
            <person name="Meyer B.J."/>
            <person name="Haag E.S."/>
        </authorList>
    </citation>
    <scope>NUCLEOTIDE SEQUENCE [LARGE SCALE GENOMIC DNA]</scope>
    <source>
        <strain evidence="3">JU1422</strain>
    </source>
</reference>
<sequence>MEELIISYQCINVFLDTSKMWGVDFEFDTADFSGRLGDILKTREKPLKTRKFSMGSRSQMDIKKILSAIDTHSLKIIELLFPSEQHSIESKISIKFSFHIDKLSKTDQWKNAEQLISRDLTITTPIQEINILHFVNLEIIVKTISSEDVAYLRTVSCFLIQKYHFMTHSL</sequence>
<protein>
    <recommendedName>
        <fullName evidence="1">DUF38 domain-containing protein</fullName>
    </recommendedName>
</protein>
<dbReference type="PANTHER" id="PTHR23015">
    <property type="entry name" value="UNCHARACTERIZED C.ELEGANS PROTEIN"/>
    <property type="match status" value="1"/>
</dbReference>
<dbReference type="EMBL" id="PDUG01000013">
    <property type="protein sequence ID" value="PIC13469.1"/>
    <property type="molecule type" value="Genomic_DNA"/>
</dbReference>
<dbReference type="GO" id="GO:0045087">
    <property type="term" value="P:innate immune response"/>
    <property type="evidence" value="ECO:0007669"/>
    <property type="project" value="TreeGrafter"/>
</dbReference>
<dbReference type="Pfam" id="PF01827">
    <property type="entry name" value="FTH"/>
    <property type="match status" value="1"/>
</dbReference>
<evidence type="ECO:0000313" key="3">
    <source>
        <dbReference type="Proteomes" id="UP000230233"/>
    </source>
</evidence>
<comment type="caution">
    <text evidence="2">The sequence shown here is derived from an EMBL/GenBank/DDBJ whole genome shotgun (WGS) entry which is preliminary data.</text>
</comment>
<dbReference type="InterPro" id="IPR002900">
    <property type="entry name" value="DUF38/FTH_CAE_spp"/>
</dbReference>
<evidence type="ECO:0000313" key="2">
    <source>
        <dbReference type="EMBL" id="PIC13469.1"/>
    </source>
</evidence>
<gene>
    <name evidence="2" type="ORF">B9Z55_027832</name>
</gene>
<feature type="domain" description="DUF38" evidence="1">
    <location>
        <begin position="35"/>
        <end position="155"/>
    </location>
</feature>
<proteinExistence type="predicted"/>
<organism evidence="2 3">
    <name type="scientific">Caenorhabditis nigoni</name>
    <dbReference type="NCBI Taxonomy" id="1611254"/>
    <lineage>
        <taxon>Eukaryota</taxon>
        <taxon>Metazoa</taxon>
        <taxon>Ecdysozoa</taxon>
        <taxon>Nematoda</taxon>
        <taxon>Chromadorea</taxon>
        <taxon>Rhabditida</taxon>
        <taxon>Rhabditina</taxon>
        <taxon>Rhabditomorpha</taxon>
        <taxon>Rhabditoidea</taxon>
        <taxon>Rhabditidae</taxon>
        <taxon>Peloderinae</taxon>
        <taxon>Caenorhabditis</taxon>
    </lineage>
</organism>
<name>A0A2G5SEY3_9PELO</name>
<dbReference type="Proteomes" id="UP000230233">
    <property type="component" value="Unassembled WGS sequence"/>
</dbReference>